<name>A0A1F5P6M4_9BACT</name>
<dbReference type="STRING" id="1817832.A3J48_00190"/>
<accession>A0A1F5P6M4</accession>
<sequence>MEARFHLLYGKNFRIISFDLAIKPSIKSLKIMSKRNKRKFKYQATSSQPTGGQAVSQLANPTIAAMSEVAATETTAVKKDMLQTIAVNLLFLVILVGLYYWNKSAGEPLEQLVSKFIKI</sequence>
<comment type="caution">
    <text evidence="2">The sequence shown here is derived from an EMBL/GenBank/DDBJ whole genome shotgun (WGS) entry which is preliminary data.</text>
</comment>
<dbReference type="Proteomes" id="UP000176786">
    <property type="component" value="Unassembled WGS sequence"/>
</dbReference>
<keyword evidence="1" id="KW-0472">Membrane</keyword>
<gene>
    <name evidence="2" type="ORF">A3J48_00190</name>
</gene>
<proteinExistence type="predicted"/>
<evidence type="ECO:0000313" key="2">
    <source>
        <dbReference type="EMBL" id="OGE85523.1"/>
    </source>
</evidence>
<evidence type="ECO:0000313" key="3">
    <source>
        <dbReference type="Proteomes" id="UP000176786"/>
    </source>
</evidence>
<organism evidence="2 3">
    <name type="scientific">Candidatus Doudnabacteria bacterium RIFCSPHIGHO2_02_FULL_46_11</name>
    <dbReference type="NCBI Taxonomy" id="1817832"/>
    <lineage>
        <taxon>Bacteria</taxon>
        <taxon>Candidatus Doudnaibacteriota</taxon>
    </lineage>
</organism>
<reference evidence="2 3" key="1">
    <citation type="journal article" date="2016" name="Nat. Commun.">
        <title>Thousands of microbial genomes shed light on interconnected biogeochemical processes in an aquifer system.</title>
        <authorList>
            <person name="Anantharaman K."/>
            <person name="Brown C.T."/>
            <person name="Hug L.A."/>
            <person name="Sharon I."/>
            <person name="Castelle C.J."/>
            <person name="Probst A.J."/>
            <person name="Thomas B.C."/>
            <person name="Singh A."/>
            <person name="Wilkins M.J."/>
            <person name="Karaoz U."/>
            <person name="Brodie E.L."/>
            <person name="Williams K.H."/>
            <person name="Hubbard S.S."/>
            <person name="Banfield J.F."/>
        </authorList>
    </citation>
    <scope>NUCLEOTIDE SEQUENCE [LARGE SCALE GENOMIC DNA]</scope>
</reference>
<keyword evidence="1" id="KW-0812">Transmembrane</keyword>
<dbReference type="AlphaFoldDB" id="A0A1F5P6M4"/>
<evidence type="ECO:0000256" key="1">
    <source>
        <dbReference type="SAM" id="Phobius"/>
    </source>
</evidence>
<keyword evidence="1" id="KW-1133">Transmembrane helix</keyword>
<protein>
    <submittedName>
        <fullName evidence="2">Uncharacterized protein</fullName>
    </submittedName>
</protein>
<dbReference type="EMBL" id="MFES01000026">
    <property type="protein sequence ID" value="OGE85523.1"/>
    <property type="molecule type" value="Genomic_DNA"/>
</dbReference>
<feature type="transmembrane region" description="Helical" evidence="1">
    <location>
        <begin position="85"/>
        <end position="102"/>
    </location>
</feature>